<evidence type="ECO:0000256" key="2">
    <source>
        <dbReference type="RuleBase" id="RU362080"/>
    </source>
</evidence>
<evidence type="ECO:0000313" key="4">
    <source>
        <dbReference type="Proteomes" id="UP000294914"/>
    </source>
</evidence>
<comment type="similarity">
    <text evidence="1 2">Belongs to the phD/YefM antitoxin family.</text>
</comment>
<dbReference type="Gene3D" id="3.40.1620.10">
    <property type="entry name" value="YefM-like domain"/>
    <property type="match status" value="1"/>
</dbReference>
<gene>
    <name evidence="3" type="ORF">EDC23_1073</name>
</gene>
<keyword evidence="4" id="KW-1185">Reference proteome</keyword>
<evidence type="ECO:0000313" key="3">
    <source>
        <dbReference type="EMBL" id="TDY02696.1"/>
    </source>
</evidence>
<dbReference type="NCBIfam" id="TIGR01552">
    <property type="entry name" value="phd_fam"/>
    <property type="match status" value="1"/>
</dbReference>
<proteinExistence type="inferred from homology"/>
<accession>A0A4R8IP60</accession>
<dbReference type="OrthoDB" id="9800503at2"/>
<name>A0A4R8IP60_9GAMM</name>
<dbReference type="Proteomes" id="UP000294914">
    <property type="component" value="Unassembled WGS sequence"/>
</dbReference>
<dbReference type="AlphaFoldDB" id="A0A4R8IP60"/>
<comment type="function">
    <text evidence="2">Antitoxin component of a type II toxin-antitoxin (TA) system.</text>
</comment>
<evidence type="ECO:0000256" key="1">
    <source>
        <dbReference type="ARBA" id="ARBA00009981"/>
    </source>
</evidence>
<reference evidence="3 4" key="1">
    <citation type="submission" date="2019-03" db="EMBL/GenBank/DDBJ databases">
        <title>Genomic Encyclopedia of Type Strains, Phase IV (KMG-IV): sequencing the most valuable type-strain genomes for metagenomic binning, comparative biology and taxonomic classification.</title>
        <authorList>
            <person name="Goeker M."/>
        </authorList>
    </citation>
    <scope>NUCLEOTIDE SEQUENCE [LARGE SCALE GENOMIC DNA]</scope>
    <source>
        <strain evidence="3 4">DSM 16326</strain>
    </source>
</reference>
<protein>
    <recommendedName>
        <fullName evidence="2">Antitoxin</fullName>
    </recommendedName>
</protein>
<comment type="caution">
    <text evidence="3">The sequence shown here is derived from an EMBL/GenBank/DDBJ whole genome shotgun (WGS) entry which is preliminary data.</text>
</comment>
<dbReference type="InterPro" id="IPR036165">
    <property type="entry name" value="YefM-like_sf"/>
</dbReference>
<organism evidence="3 4">
    <name type="scientific">Thiohalophilus thiocyanatoxydans</name>
    <dbReference type="NCBI Taxonomy" id="381308"/>
    <lineage>
        <taxon>Bacteria</taxon>
        <taxon>Pseudomonadati</taxon>
        <taxon>Pseudomonadota</taxon>
        <taxon>Gammaproteobacteria</taxon>
        <taxon>Thiohalomonadales</taxon>
        <taxon>Thiohalophilaceae</taxon>
        <taxon>Thiohalophilus</taxon>
    </lineage>
</organism>
<dbReference type="InterPro" id="IPR006442">
    <property type="entry name" value="Antitoxin_Phd/YefM"/>
</dbReference>
<dbReference type="Pfam" id="PF02604">
    <property type="entry name" value="PhdYeFM_antitox"/>
    <property type="match status" value="1"/>
</dbReference>
<dbReference type="EMBL" id="SOQX01000002">
    <property type="protein sequence ID" value="TDY02696.1"/>
    <property type="molecule type" value="Genomic_DNA"/>
</dbReference>
<dbReference type="RefSeq" id="WP_134081884.1">
    <property type="nucleotide sequence ID" value="NZ_SOQX01000002.1"/>
</dbReference>
<sequence>MEIVNIHEAKSQLSKLLEGVSQGKPFIIAKAGKPIARVTRIDAPEPGQVNRLGFLAGQIKVPDDFDRMGEAAILSQFGLDDDESAA</sequence>
<dbReference type="SUPFAM" id="SSF143120">
    <property type="entry name" value="YefM-like"/>
    <property type="match status" value="1"/>
</dbReference>